<dbReference type="AlphaFoldDB" id="A0A1Y2JGC8"/>
<dbReference type="Proteomes" id="UP000193335">
    <property type="component" value="Unassembled WGS sequence"/>
</dbReference>
<evidence type="ECO:0000313" key="3">
    <source>
        <dbReference type="Proteomes" id="UP000193335"/>
    </source>
</evidence>
<proteinExistence type="predicted"/>
<evidence type="ECO:0000313" key="2">
    <source>
        <dbReference type="EMBL" id="OSJ27927.1"/>
    </source>
</evidence>
<organism evidence="2 3">
    <name type="scientific">Bradyrhizobium japonicum</name>
    <dbReference type="NCBI Taxonomy" id="375"/>
    <lineage>
        <taxon>Bacteria</taxon>
        <taxon>Pseudomonadati</taxon>
        <taxon>Pseudomonadota</taxon>
        <taxon>Alphaproteobacteria</taxon>
        <taxon>Hyphomicrobiales</taxon>
        <taxon>Nitrobacteraceae</taxon>
        <taxon>Bradyrhizobium</taxon>
    </lineage>
</organism>
<comment type="caution">
    <text evidence="2">The sequence shown here is derived from an EMBL/GenBank/DDBJ whole genome shotgun (WGS) entry which is preliminary data.</text>
</comment>
<sequence>MIFDPHRLCPASGPKFSLAALGKAFGECKADKSWYVLENTTSGHSVRTHPAGPPCRKRRGIENCPDGR</sequence>
<feature type="region of interest" description="Disordered" evidence="1">
    <location>
        <begin position="43"/>
        <end position="68"/>
    </location>
</feature>
<protein>
    <submittedName>
        <fullName evidence="2">Uncharacterized protein</fullName>
    </submittedName>
</protein>
<gene>
    <name evidence="2" type="ORF">BSZ19_32385</name>
</gene>
<dbReference type="EMBL" id="NAFL01000272">
    <property type="protein sequence ID" value="OSJ27927.1"/>
    <property type="molecule type" value="Genomic_DNA"/>
</dbReference>
<reference evidence="2 3" key="1">
    <citation type="submission" date="2017-03" db="EMBL/GenBank/DDBJ databases">
        <title>Whole genome sequences of fourteen strains of Bradyrhizobium canariense and one strain of Bradyrhizobium japonicum isolated from Lupinus (Papilionoideae: Genisteae) species in Algeria.</title>
        <authorList>
            <person name="Crovadore J."/>
            <person name="Chekireb D."/>
            <person name="Brachmann A."/>
            <person name="Chablais R."/>
            <person name="Cochard B."/>
            <person name="Lefort F."/>
        </authorList>
    </citation>
    <scope>NUCLEOTIDE SEQUENCE [LARGE SCALE GENOMIC DNA]</scope>
    <source>
        <strain evidence="2 3">UBMA197</strain>
    </source>
</reference>
<evidence type="ECO:0000256" key="1">
    <source>
        <dbReference type="SAM" id="MobiDB-lite"/>
    </source>
</evidence>
<accession>A0A1Y2JGC8</accession>
<name>A0A1Y2JGC8_BRAJP</name>